<dbReference type="Gene3D" id="3.40.930.10">
    <property type="entry name" value="Mannitol-specific EII, Chain A"/>
    <property type="match status" value="1"/>
</dbReference>
<keyword evidence="4" id="KW-0808">Transferase</keyword>
<comment type="subcellular location">
    <subcellularLocation>
        <location evidence="1">Cytoplasm</location>
    </subcellularLocation>
</comment>
<dbReference type="GO" id="GO:0009401">
    <property type="term" value="P:phosphoenolpyruvate-dependent sugar phosphotransferase system"/>
    <property type="evidence" value="ECO:0007669"/>
    <property type="project" value="UniProtKB-KW"/>
</dbReference>
<dbReference type="PROSITE" id="PS51094">
    <property type="entry name" value="PTS_EIIA_TYPE_2"/>
    <property type="match status" value="1"/>
</dbReference>
<dbReference type="OrthoDB" id="1634238at2"/>
<dbReference type="Pfam" id="PF00359">
    <property type="entry name" value="PTS_EIIA_2"/>
    <property type="match status" value="1"/>
</dbReference>
<evidence type="ECO:0000256" key="5">
    <source>
        <dbReference type="ARBA" id="ARBA00022683"/>
    </source>
</evidence>
<dbReference type="Proteomes" id="UP000190667">
    <property type="component" value="Unassembled WGS sequence"/>
</dbReference>
<evidence type="ECO:0000256" key="3">
    <source>
        <dbReference type="ARBA" id="ARBA00022490"/>
    </source>
</evidence>
<dbReference type="RefSeq" id="WP_078001228.1">
    <property type="nucleotide sequence ID" value="NZ_MRUL01000001.1"/>
</dbReference>
<dbReference type="GO" id="GO:0005737">
    <property type="term" value="C:cytoplasm"/>
    <property type="evidence" value="ECO:0007669"/>
    <property type="project" value="UniProtKB-SubCell"/>
</dbReference>
<evidence type="ECO:0000259" key="7">
    <source>
        <dbReference type="PROSITE" id="PS51094"/>
    </source>
</evidence>
<evidence type="ECO:0000313" key="9">
    <source>
        <dbReference type="Proteomes" id="UP000190667"/>
    </source>
</evidence>
<evidence type="ECO:0000256" key="2">
    <source>
        <dbReference type="ARBA" id="ARBA00022448"/>
    </source>
</evidence>
<organism evidence="8 9">
    <name type="scientific">Izhakiella australiensis</name>
    <dbReference type="NCBI Taxonomy" id="1926881"/>
    <lineage>
        <taxon>Bacteria</taxon>
        <taxon>Pseudomonadati</taxon>
        <taxon>Pseudomonadota</taxon>
        <taxon>Gammaproteobacteria</taxon>
        <taxon>Enterobacterales</taxon>
        <taxon>Erwiniaceae</taxon>
        <taxon>Izhakiella</taxon>
    </lineage>
</organism>
<proteinExistence type="predicted"/>
<sequence length="153" mass="16914">MANLSNWLNKNTIQYIDSVADWQEAIVLAGRPLLQTEAISQRYIETIIEQKQQIGPYFVIAPRIAMPHARPEQGAKKLGLSVVKLGCGISFNAGENDPVDIIFMFSAPDSNSHIEMISQLAEVLSDDEKMNQIFNTRSQQQLAALLLTENGAG</sequence>
<dbReference type="AlphaFoldDB" id="A0A1S8YTP3"/>
<feature type="domain" description="PTS EIIA type-2" evidence="7">
    <location>
        <begin position="6"/>
        <end position="149"/>
    </location>
</feature>
<accession>A0A1S8YTP3</accession>
<dbReference type="STRING" id="1926881.BTJ39_00390"/>
<reference evidence="8 9" key="1">
    <citation type="submission" date="2016-12" db="EMBL/GenBank/DDBJ databases">
        <title>Izhakiella australiana sp. nov. of genus Izhakiella isolated from Australian desert.</title>
        <authorList>
            <person name="Ji M."/>
        </authorList>
    </citation>
    <scope>NUCLEOTIDE SEQUENCE [LARGE SCALE GENOMIC DNA]</scope>
    <source>
        <strain evidence="8 9">D4N98</strain>
    </source>
</reference>
<dbReference type="EMBL" id="MRUL01000001">
    <property type="protein sequence ID" value="OON42192.1"/>
    <property type="molecule type" value="Genomic_DNA"/>
</dbReference>
<protein>
    <submittedName>
        <fullName evidence="8">PTS mannitol transporter subunit IIA</fullName>
    </submittedName>
</protein>
<comment type="caution">
    <text evidence="8">The sequence shown here is derived from an EMBL/GenBank/DDBJ whole genome shotgun (WGS) entry which is preliminary data.</text>
</comment>
<dbReference type="InterPro" id="IPR051351">
    <property type="entry name" value="Ascorbate-PTS_EIIA_comp"/>
</dbReference>
<keyword evidence="5" id="KW-0598">Phosphotransferase system</keyword>
<name>A0A1S8YTP3_9GAMM</name>
<keyword evidence="2" id="KW-0813">Transport</keyword>
<evidence type="ECO:0000256" key="4">
    <source>
        <dbReference type="ARBA" id="ARBA00022679"/>
    </source>
</evidence>
<dbReference type="PANTHER" id="PTHR36203:SF4">
    <property type="entry name" value="MANNITOL-SPECIFIC CRYPTIC PHOSPHOTRANSFERASE ENZYME IIA COMPONENT"/>
    <property type="match status" value="1"/>
</dbReference>
<dbReference type="InterPro" id="IPR016152">
    <property type="entry name" value="PTrfase/Anion_transptr"/>
</dbReference>
<evidence type="ECO:0000256" key="1">
    <source>
        <dbReference type="ARBA" id="ARBA00004496"/>
    </source>
</evidence>
<dbReference type="InterPro" id="IPR002178">
    <property type="entry name" value="PTS_EIIA_type-2_dom"/>
</dbReference>
<keyword evidence="9" id="KW-1185">Reference proteome</keyword>
<evidence type="ECO:0000313" key="8">
    <source>
        <dbReference type="EMBL" id="OON42192.1"/>
    </source>
</evidence>
<evidence type="ECO:0000256" key="6">
    <source>
        <dbReference type="ARBA" id="ARBA00022777"/>
    </source>
</evidence>
<dbReference type="PROSITE" id="PS00372">
    <property type="entry name" value="PTS_EIIA_TYPE_2_HIS"/>
    <property type="match status" value="1"/>
</dbReference>
<dbReference type="SUPFAM" id="SSF55804">
    <property type="entry name" value="Phoshotransferase/anion transport protein"/>
    <property type="match status" value="1"/>
</dbReference>
<gene>
    <name evidence="8" type="primary">cmtB</name>
    <name evidence="8" type="ORF">BTJ39_00390</name>
</gene>
<dbReference type="CDD" id="cd00211">
    <property type="entry name" value="PTS_IIA_fru"/>
    <property type="match status" value="1"/>
</dbReference>
<keyword evidence="3" id="KW-0963">Cytoplasm</keyword>
<keyword evidence="6" id="KW-0418">Kinase</keyword>
<dbReference type="PANTHER" id="PTHR36203">
    <property type="entry name" value="ASCORBATE-SPECIFIC PTS SYSTEM EIIA COMPONENT"/>
    <property type="match status" value="1"/>
</dbReference>
<dbReference type="GO" id="GO:0016301">
    <property type="term" value="F:kinase activity"/>
    <property type="evidence" value="ECO:0007669"/>
    <property type="project" value="UniProtKB-KW"/>
</dbReference>